<reference evidence="4" key="1">
    <citation type="submission" date="2019-11" db="EMBL/GenBank/DDBJ databases">
        <authorList>
            <person name="Feng L."/>
        </authorList>
    </citation>
    <scope>NUCLEOTIDE SEQUENCE</scope>
    <source>
        <strain evidence="4">AcaccaeLFYP115</strain>
    </source>
</reference>
<evidence type="ECO:0000259" key="3">
    <source>
        <dbReference type="PROSITE" id="PS51677"/>
    </source>
</evidence>
<dbReference type="AlphaFoldDB" id="A0A6N2WF18"/>
<evidence type="ECO:0000256" key="2">
    <source>
        <dbReference type="ARBA" id="ARBA00022801"/>
    </source>
</evidence>
<proteinExistence type="predicted"/>
<dbReference type="PANTHER" id="PTHR10587:SF133">
    <property type="entry name" value="CHITIN DEACETYLASE 1-RELATED"/>
    <property type="match status" value="1"/>
</dbReference>
<dbReference type="RefSeq" id="WP_006568315.1">
    <property type="nucleotide sequence ID" value="NZ_BAABZP010000001.1"/>
</dbReference>
<dbReference type="Gene3D" id="2.40.50.480">
    <property type="match status" value="1"/>
</dbReference>
<dbReference type="SUPFAM" id="SSF88713">
    <property type="entry name" value="Glycoside hydrolase/deacetylase"/>
    <property type="match status" value="1"/>
</dbReference>
<feature type="domain" description="NodB homology" evidence="3">
    <location>
        <begin position="148"/>
        <end position="322"/>
    </location>
</feature>
<name>A0A6N2WF18_9FIRM</name>
<dbReference type="InterPro" id="IPR002509">
    <property type="entry name" value="NODB_dom"/>
</dbReference>
<dbReference type="GO" id="GO:0046872">
    <property type="term" value="F:metal ion binding"/>
    <property type="evidence" value="ECO:0007669"/>
    <property type="project" value="UniProtKB-KW"/>
</dbReference>
<dbReference type="PANTHER" id="PTHR10587">
    <property type="entry name" value="GLYCOSYL TRANSFERASE-RELATED"/>
    <property type="match status" value="1"/>
</dbReference>
<dbReference type="InterPro" id="IPR036166">
    <property type="entry name" value="YxeA-like_sf"/>
</dbReference>
<dbReference type="GO" id="GO:0016810">
    <property type="term" value="F:hydrolase activity, acting on carbon-nitrogen (but not peptide) bonds"/>
    <property type="evidence" value="ECO:0007669"/>
    <property type="project" value="InterPro"/>
</dbReference>
<accession>A0A6N2WF18</accession>
<keyword evidence="1" id="KW-0479">Metal-binding</keyword>
<dbReference type="EMBL" id="CACRSQ010000010">
    <property type="protein sequence ID" value="VYT40778.1"/>
    <property type="molecule type" value="Genomic_DNA"/>
</dbReference>
<dbReference type="CDD" id="cd10954">
    <property type="entry name" value="CE4_CtAXE_like"/>
    <property type="match status" value="1"/>
</dbReference>
<dbReference type="SUPFAM" id="SSF159121">
    <property type="entry name" value="BC4932-like"/>
    <property type="match status" value="1"/>
</dbReference>
<protein>
    <submittedName>
        <fullName evidence="4">Peptidoglycan-N-acetylglucosamine deacetylase</fullName>
        <ecNumber evidence="4">3.5.1.104</ecNumber>
    </submittedName>
</protein>
<sequence length="355" mass="39601">MKKIIFAAVALIFIAAAVISVKEILHGKKDTGISYYAKIIAGSEKKKNSECFYHIKGFDENGNDRMLTVYADQGQPYPKGKYLKITCSAKADGSNEMMWSMVKQSSIPKEAILKIRRWEKRIRQLAVKKSSQLGNNLNVQRNIDKTKKLIAFSFDDGPARENTDRVVKALAKNHARATFFMLGQNASYYPRLVKEVKDSGNEVAGHSWNHPQLTKLGAAGVCRQMQKMNYAISKVTGSDVGLLRPPYGAIDRMVKANINAPLILWSIDTLDWKTLNTDATVNTILKQAKDGDIVLMHDIHKPSVAAAEKVLPLLKDRGFEVCTVSELLKAKGITVDKGDVVISANQIYKYKKNQR</sequence>
<dbReference type="GO" id="GO:0016020">
    <property type="term" value="C:membrane"/>
    <property type="evidence" value="ECO:0007669"/>
    <property type="project" value="TreeGrafter"/>
</dbReference>
<dbReference type="InterPro" id="IPR050248">
    <property type="entry name" value="Polysacc_deacetylase_ArnD"/>
</dbReference>
<organism evidence="4">
    <name type="scientific">Anaerostipes caccae</name>
    <dbReference type="NCBI Taxonomy" id="105841"/>
    <lineage>
        <taxon>Bacteria</taxon>
        <taxon>Bacillati</taxon>
        <taxon>Bacillota</taxon>
        <taxon>Clostridia</taxon>
        <taxon>Lachnospirales</taxon>
        <taxon>Lachnospiraceae</taxon>
        <taxon>Anaerostipes</taxon>
    </lineage>
</organism>
<dbReference type="PROSITE" id="PS51677">
    <property type="entry name" value="NODB"/>
    <property type="match status" value="1"/>
</dbReference>
<evidence type="ECO:0000256" key="1">
    <source>
        <dbReference type="ARBA" id="ARBA00022723"/>
    </source>
</evidence>
<dbReference type="GO" id="GO:0005975">
    <property type="term" value="P:carbohydrate metabolic process"/>
    <property type="evidence" value="ECO:0007669"/>
    <property type="project" value="InterPro"/>
</dbReference>
<dbReference type="Gene3D" id="3.20.20.370">
    <property type="entry name" value="Glycoside hydrolase/deacetylase"/>
    <property type="match status" value="1"/>
</dbReference>
<dbReference type="Pfam" id="PF01522">
    <property type="entry name" value="Polysacc_deac_1"/>
    <property type="match status" value="1"/>
</dbReference>
<gene>
    <name evidence="4" type="primary">pgdA_1</name>
    <name evidence="4" type="ORF">ACLFYP115_03302</name>
</gene>
<evidence type="ECO:0000313" key="4">
    <source>
        <dbReference type="EMBL" id="VYT40778.1"/>
    </source>
</evidence>
<keyword evidence="2 4" id="KW-0378">Hydrolase</keyword>
<dbReference type="InterPro" id="IPR011330">
    <property type="entry name" value="Glyco_hydro/deAcase_b/a-brl"/>
</dbReference>
<dbReference type="EC" id="3.5.1.104" evidence="4"/>